<gene>
    <name evidence="1" type="ORF">L3Q82_012168</name>
</gene>
<proteinExistence type="predicted"/>
<dbReference type="EMBL" id="CM041544">
    <property type="protein sequence ID" value="KAI3363577.1"/>
    <property type="molecule type" value="Genomic_DNA"/>
</dbReference>
<protein>
    <submittedName>
        <fullName evidence="1">Uncharacterized protein</fullName>
    </submittedName>
</protein>
<keyword evidence="2" id="KW-1185">Reference proteome</keyword>
<evidence type="ECO:0000313" key="2">
    <source>
        <dbReference type="Proteomes" id="UP000831701"/>
    </source>
</evidence>
<reference evidence="1" key="1">
    <citation type="submission" date="2022-04" db="EMBL/GenBank/DDBJ databases">
        <title>Jade perch genome.</title>
        <authorList>
            <person name="Chao B."/>
        </authorList>
    </citation>
    <scope>NUCLEOTIDE SEQUENCE</scope>
    <source>
        <strain evidence="1">CB-2022</strain>
    </source>
</reference>
<organism evidence="1 2">
    <name type="scientific">Scortum barcoo</name>
    <name type="common">barcoo grunter</name>
    <dbReference type="NCBI Taxonomy" id="214431"/>
    <lineage>
        <taxon>Eukaryota</taxon>
        <taxon>Metazoa</taxon>
        <taxon>Chordata</taxon>
        <taxon>Craniata</taxon>
        <taxon>Vertebrata</taxon>
        <taxon>Euteleostomi</taxon>
        <taxon>Actinopterygii</taxon>
        <taxon>Neopterygii</taxon>
        <taxon>Teleostei</taxon>
        <taxon>Neoteleostei</taxon>
        <taxon>Acanthomorphata</taxon>
        <taxon>Eupercaria</taxon>
        <taxon>Centrarchiformes</taxon>
        <taxon>Terapontoidei</taxon>
        <taxon>Terapontidae</taxon>
        <taxon>Scortum</taxon>
    </lineage>
</organism>
<evidence type="ECO:0000313" key="1">
    <source>
        <dbReference type="EMBL" id="KAI3363577.1"/>
    </source>
</evidence>
<comment type="caution">
    <text evidence="1">The sequence shown here is derived from an EMBL/GenBank/DDBJ whole genome shotgun (WGS) entry which is preliminary data.</text>
</comment>
<dbReference type="Proteomes" id="UP000831701">
    <property type="component" value="Chromosome 14"/>
</dbReference>
<name>A0ACB8W8M9_9TELE</name>
<accession>A0ACB8W8M9</accession>
<sequence length="150" mass="16944">MKGGTLGQSHSLCRISERRHRHKRIIDNDACLHRFVRFVQVIHKHHHRATHSRSGHDASVPNNLRQTALLHRAGEPRADLKATFPASETPSPRVFDTPTSKRCSDTPPSLPVLTQSSKSDISLLCRRVYLKTTNKNLFHKNFPTSVKNGS</sequence>